<dbReference type="Pfam" id="PF19769">
    <property type="entry name" value="CPxCG_zf"/>
    <property type="match status" value="1"/>
</dbReference>
<name>A0A7D5LCY9_9EURY</name>
<feature type="region of interest" description="Disordered" evidence="1">
    <location>
        <begin position="1"/>
        <end position="21"/>
    </location>
</feature>
<reference evidence="2 3" key="1">
    <citation type="submission" date="2020-06" db="EMBL/GenBank/DDBJ databases">
        <title>NJ-3-1, isolated from saline soil.</title>
        <authorList>
            <person name="Cui H.L."/>
            <person name="Shi X."/>
        </authorList>
    </citation>
    <scope>NUCLEOTIDE SEQUENCE [LARGE SCALE GENOMIC DNA]</scope>
    <source>
        <strain evidence="2 3">NJ-3-1</strain>
    </source>
</reference>
<organism evidence="2 3">
    <name type="scientific">Halorarum salinum</name>
    <dbReference type="NCBI Taxonomy" id="2743089"/>
    <lineage>
        <taxon>Archaea</taxon>
        <taxon>Methanobacteriati</taxon>
        <taxon>Methanobacteriota</taxon>
        <taxon>Stenosarchaea group</taxon>
        <taxon>Halobacteria</taxon>
        <taxon>Halobacteriales</taxon>
        <taxon>Haloferacaceae</taxon>
        <taxon>Halorarum</taxon>
    </lineage>
</organism>
<dbReference type="Proteomes" id="UP000509626">
    <property type="component" value="Chromosome"/>
</dbReference>
<gene>
    <name evidence="2" type="ORF">HUG12_18825</name>
</gene>
<dbReference type="PANTHER" id="PTHR42195">
    <property type="entry name" value="UCP015877 FAMILY PROTEIN"/>
    <property type="match status" value="1"/>
</dbReference>
<keyword evidence="3" id="KW-1185">Reference proteome</keyword>
<dbReference type="PANTHER" id="PTHR42195:SF1">
    <property type="entry name" value="ZINC FINGER PROTEIN"/>
    <property type="match status" value="1"/>
</dbReference>
<accession>A0A7D5LCY9</accession>
<evidence type="ECO:0000256" key="1">
    <source>
        <dbReference type="SAM" id="MobiDB-lite"/>
    </source>
</evidence>
<dbReference type="RefSeq" id="WP_179270255.1">
    <property type="nucleotide sequence ID" value="NZ_CP058579.1"/>
</dbReference>
<sequence>MSDTEPAERVPADCPGCGDRTPHEVLKPGGHATVRCTECGHTHKIEVERPETAEVDVVVSQEDESYPTTLTANPEETVAIADEFVVETEEAIQQVRVTAVELDGERRVEEAPLGEVGTVWTRVVDNVGVNVTVHPNGGRREETRSLKVYVPGDFEFTVGEVERFGDDEFEIEGVQVRDDSEGYRREKFDHEGDVVFAKDVKRVYARDETSTAWSAW</sequence>
<dbReference type="GeneID" id="56039558"/>
<dbReference type="EMBL" id="CP058579">
    <property type="protein sequence ID" value="QLG63671.1"/>
    <property type="molecule type" value="Genomic_DNA"/>
</dbReference>
<evidence type="ECO:0000313" key="3">
    <source>
        <dbReference type="Proteomes" id="UP000509626"/>
    </source>
</evidence>
<proteinExistence type="predicted"/>
<protein>
    <recommendedName>
        <fullName evidence="4">Archaeal Zn-finger protein</fullName>
    </recommendedName>
</protein>
<evidence type="ECO:0000313" key="2">
    <source>
        <dbReference type="EMBL" id="QLG63671.1"/>
    </source>
</evidence>
<dbReference type="KEGG" id="halu:HUG12_18825"/>
<dbReference type="PIRSF" id="PIRSF015877">
    <property type="entry name" value="UCP015877"/>
    <property type="match status" value="1"/>
</dbReference>
<dbReference type="AlphaFoldDB" id="A0A7D5LCY9"/>
<evidence type="ECO:0008006" key="4">
    <source>
        <dbReference type="Google" id="ProtNLM"/>
    </source>
</evidence>
<dbReference type="OrthoDB" id="23364at2157"/>
<dbReference type="InterPro" id="IPR012041">
    <property type="entry name" value="Znf_CPxCG-like"/>
</dbReference>
<feature type="compositionally biased region" description="Basic and acidic residues" evidence="1">
    <location>
        <begin position="1"/>
        <end position="11"/>
    </location>
</feature>